<dbReference type="AlphaFoldDB" id="A0A7L0UQ36"/>
<feature type="non-terminal residue" evidence="4">
    <location>
        <position position="1"/>
    </location>
</feature>
<gene>
    <name evidence="4" type="primary">Ighe</name>
    <name evidence="4" type="ORF">CHOACU_R15636</name>
</gene>
<sequence>FLSSPPGKRQAPSVHLFPPPPEELSSSGSTLSLTCLVKDFYPEDISVEWQQNQEPLPSSAYVTSSPMKE</sequence>
<evidence type="ECO:0000313" key="5">
    <source>
        <dbReference type="Proteomes" id="UP000568556"/>
    </source>
</evidence>
<dbReference type="PROSITE" id="PS50835">
    <property type="entry name" value="IG_LIKE"/>
    <property type="match status" value="1"/>
</dbReference>
<dbReference type="Gene3D" id="2.60.40.10">
    <property type="entry name" value="Immunoglobulins"/>
    <property type="match status" value="1"/>
</dbReference>
<reference evidence="4 5" key="1">
    <citation type="submission" date="2019-09" db="EMBL/GenBank/DDBJ databases">
        <title>Bird 10,000 Genomes (B10K) Project - Family phase.</title>
        <authorList>
            <person name="Zhang G."/>
        </authorList>
    </citation>
    <scope>NUCLEOTIDE SEQUENCE [LARGE SCALE GENOMIC DNA]</scope>
    <source>
        <strain evidence="4">B10K-DU-008-62</strain>
        <tissue evidence="4">Mixed tissue sample</tissue>
    </source>
</reference>
<keyword evidence="5" id="KW-1185">Reference proteome</keyword>
<dbReference type="InterPro" id="IPR007110">
    <property type="entry name" value="Ig-like_dom"/>
</dbReference>
<proteinExistence type="predicted"/>
<dbReference type="EMBL" id="VXAQ01006199">
    <property type="protein sequence ID" value="NXL69039.1"/>
    <property type="molecule type" value="Genomic_DNA"/>
</dbReference>
<dbReference type="Proteomes" id="UP000568556">
    <property type="component" value="Unassembled WGS sequence"/>
</dbReference>
<evidence type="ECO:0000259" key="3">
    <source>
        <dbReference type="PROSITE" id="PS50835"/>
    </source>
</evidence>
<dbReference type="InterPro" id="IPR036179">
    <property type="entry name" value="Ig-like_dom_sf"/>
</dbReference>
<feature type="non-terminal residue" evidence="4">
    <location>
        <position position="69"/>
    </location>
</feature>
<evidence type="ECO:0000256" key="1">
    <source>
        <dbReference type="ARBA" id="ARBA00023319"/>
    </source>
</evidence>
<dbReference type="PANTHER" id="PTHR23411">
    <property type="entry name" value="TAPASIN"/>
    <property type="match status" value="1"/>
</dbReference>
<comment type="caution">
    <text evidence="4">The sequence shown here is derived from an EMBL/GenBank/DDBJ whole genome shotgun (WGS) entry which is preliminary data.</text>
</comment>
<dbReference type="SUPFAM" id="SSF48726">
    <property type="entry name" value="Immunoglobulin"/>
    <property type="match status" value="1"/>
</dbReference>
<organism evidence="4 5">
    <name type="scientific">Chordeiles acutipennis</name>
    <name type="common">Lesser nighthawk</name>
    <name type="synonym">Caprimulgus acutipennis</name>
    <dbReference type="NCBI Taxonomy" id="118183"/>
    <lineage>
        <taxon>Eukaryota</taxon>
        <taxon>Metazoa</taxon>
        <taxon>Chordata</taxon>
        <taxon>Craniata</taxon>
        <taxon>Vertebrata</taxon>
        <taxon>Euteleostomi</taxon>
        <taxon>Archelosauria</taxon>
        <taxon>Archosauria</taxon>
        <taxon>Dinosauria</taxon>
        <taxon>Saurischia</taxon>
        <taxon>Theropoda</taxon>
        <taxon>Coelurosauria</taxon>
        <taxon>Aves</taxon>
        <taxon>Neognathae</taxon>
        <taxon>Neoaves</taxon>
        <taxon>Strisores</taxon>
        <taxon>Caprimulgiformes</taxon>
        <taxon>Caprimulgidae</taxon>
        <taxon>Chordeilinae</taxon>
        <taxon>Chordeiles</taxon>
    </lineage>
</organism>
<accession>A0A7L0UQ36</accession>
<dbReference type="InterPro" id="IPR050380">
    <property type="entry name" value="Immune_Resp_Modulators"/>
</dbReference>
<keyword evidence="1" id="KW-0393">Immunoglobulin domain</keyword>
<evidence type="ECO:0000256" key="2">
    <source>
        <dbReference type="SAM" id="MobiDB-lite"/>
    </source>
</evidence>
<feature type="domain" description="Ig-like" evidence="3">
    <location>
        <begin position="12"/>
        <end position="69"/>
    </location>
</feature>
<feature type="region of interest" description="Disordered" evidence="2">
    <location>
        <begin position="1"/>
        <end position="29"/>
    </location>
</feature>
<protein>
    <submittedName>
        <fullName evidence="4">IGHE protein</fullName>
    </submittedName>
</protein>
<dbReference type="InterPro" id="IPR003597">
    <property type="entry name" value="Ig_C1-set"/>
</dbReference>
<evidence type="ECO:0000313" key="4">
    <source>
        <dbReference type="EMBL" id="NXL69039.1"/>
    </source>
</evidence>
<dbReference type="Pfam" id="PF07654">
    <property type="entry name" value="C1-set"/>
    <property type="match status" value="1"/>
</dbReference>
<dbReference type="InterPro" id="IPR013783">
    <property type="entry name" value="Ig-like_fold"/>
</dbReference>
<name>A0A7L0UQ36_CHOAC</name>
<dbReference type="OrthoDB" id="8694217at2759"/>